<dbReference type="Pfam" id="PF00656">
    <property type="entry name" value="Peptidase_C14"/>
    <property type="match status" value="1"/>
</dbReference>
<dbReference type="PANTHER" id="PTHR22576">
    <property type="entry name" value="MUCOSA ASSOCIATED LYMPHOID TISSUE LYMPHOMA TRANSLOCATION PROTEIN 1/PARACASPASE"/>
    <property type="match status" value="1"/>
</dbReference>
<gene>
    <name evidence="6" type="primary">LOC106048888</name>
</gene>
<dbReference type="GO" id="GO:0006508">
    <property type="term" value="P:proteolysis"/>
    <property type="evidence" value="ECO:0007669"/>
    <property type="project" value="InterPro"/>
</dbReference>
<dbReference type="InterPro" id="IPR029030">
    <property type="entry name" value="Caspase-like_dom_sf"/>
</dbReference>
<dbReference type="AlphaFoldDB" id="A0A8B9ER73"/>
<feature type="domain" description="Caspase family p10" evidence="4">
    <location>
        <begin position="178"/>
        <end position="240"/>
    </location>
</feature>
<dbReference type="PANTHER" id="PTHR22576:SF41">
    <property type="entry name" value="CASPASE 14, APOPTOSIS-RELATED CYSTEINE PEPTIDASE"/>
    <property type="match status" value="1"/>
</dbReference>
<dbReference type="PROSITE" id="PS50207">
    <property type="entry name" value="CASPASE_P10"/>
    <property type="match status" value="1"/>
</dbReference>
<dbReference type="SMART" id="SM00115">
    <property type="entry name" value="CASc"/>
    <property type="match status" value="1"/>
</dbReference>
<keyword evidence="7" id="KW-1185">Reference proteome</keyword>
<evidence type="ECO:0000256" key="2">
    <source>
        <dbReference type="RuleBase" id="RU003971"/>
    </source>
</evidence>
<sequence>MAQARQSRALIIVNTDFCSSTGDEALGARRGAKREAEKLSKALSELNYKVKLMHNSTAREMEDLYQQECSREHGDFFVSIISSHGEEGAVFGSDCKPLMLTRIFRILSPQNCPVLAERPKVFFIQACRGGTLDQGVFLETDGGQPEPCSFSEYLRIPPNTAVMFACSPGYGAFLNPSGSSFLQALLRALDGEERSLALSRLATRLNGDVALRFQARGTYEGCKQMPCFVTNLPREVFPFSAMSESHWLLPSLAAQGGPEEEEERQPGCKKSLAT</sequence>
<organism evidence="6 7">
    <name type="scientific">Anser cygnoides</name>
    <name type="common">Swan goose</name>
    <dbReference type="NCBI Taxonomy" id="8845"/>
    <lineage>
        <taxon>Eukaryota</taxon>
        <taxon>Metazoa</taxon>
        <taxon>Chordata</taxon>
        <taxon>Craniata</taxon>
        <taxon>Vertebrata</taxon>
        <taxon>Euteleostomi</taxon>
        <taxon>Archelosauria</taxon>
        <taxon>Archosauria</taxon>
        <taxon>Dinosauria</taxon>
        <taxon>Saurischia</taxon>
        <taxon>Theropoda</taxon>
        <taxon>Coelurosauria</taxon>
        <taxon>Aves</taxon>
        <taxon>Neognathae</taxon>
        <taxon>Galloanserae</taxon>
        <taxon>Anseriformes</taxon>
        <taxon>Anatidae</taxon>
        <taxon>Anserinae</taxon>
        <taxon>Anser</taxon>
    </lineage>
</organism>
<feature type="domain" description="Caspase family p20" evidence="5">
    <location>
        <begin position="5"/>
        <end position="131"/>
    </location>
</feature>
<name>A0A8B9ER73_ANSCY</name>
<dbReference type="GO" id="GO:0004197">
    <property type="term" value="F:cysteine-type endopeptidase activity"/>
    <property type="evidence" value="ECO:0007669"/>
    <property type="project" value="InterPro"/>
</dbReference>
<evidence type="ECO:0008006" key="8">
    <source>
        <dbReference type="Google" id="ProtNLM"/>
    </source>
</evidence>
<dbReference type="InterPro" id="IPR011600">
    <property type="entry name" value="Pept_C14_caspase"/>
</dbReference>
<dbReference type="PRINTS" id="PR00376">
    <property type="entry name" value="IL1BCENZYME"/>
</dbReference>
<dbReference type="PROSITE" id="PS50208">
    <property type="entry name" value="CASPASE_P20"/>
    <property type="match status" value="1"/>
</dbReference>
<reference evidence="6" key="1">
    <citation type="submission" date="2025-08" db="UniProtKB">
        <authorList>
            <consortium name="Ensembl"/>
        </authorList>
    </citation>
    <scope>IDENTIFICATION</scope>
</reference>
<evidence type="ECO:0000313" key="6">
    <source>
        <dbReference type="Ensembl" id="ENSACDP00005025439.1"/>
    </source>
</evidence>
<evidence type="ECO:0000256" key="1">
    <source>
        <dbReference type="ARBA" id="ARBA00010134"/>
    </source>
</evidence>
<dbReference type="Proteomes" id="UP000694521">
    <property type="component" value="Unplaced"/>
</dbReference>
<evidence type="ECO:0000313" key="7">
    <source>
        <dbReference type="Proteomes" id="UP000694521"/>
    </source>
</evidence>
<dbReference type="InterPro" id="IPR052039">
    <property type="entry name" value="Caspase-related_regulators"/>
</dbReference>
<feature type="region of interest" description="Disordered" evidence="3">
    <location>
        <begin position="254"/>
        <end position="274"/>
    </location>
</feature>
<dbReference type="Ensembl" id="ENSACDT00005030330.1">
    <property type="protein sequence ID" value="ENSACDP00005025439.1"/>
    <property type="gene ID" value="ENSACDG00005018397.1"/>
</dbReference>
<dbReference type="InterPro" id="IPR002138">
    <property type="entry name" value="Pept_C14_p10"/>
</dbReference>
<evidence type="ECO:0000259" key="4">
    <source>
        <dbReference type="PROSITE" id="PS50207"/>
    </source>
</evidence>
<reference evidence="6" key="2">
    <citation type="submission" date="2025-09" db="UniProtKB">
        <authorList>
            <consortium name="Ensembl"/>
        </authorList>
    </citation>
    <scope>IDENTIFICATION</scope>
</reference>
<dbReference type="SUPFAM" id="SSF52129">
    <property type="entry name" value="Caspase-like"/>
    <property type="match status" value="1"/>
</dbReference>
<protein>
    <recommendedName>
        <fullName evidence="8">Caspase-3</fullName>
    </recommendedName>
</protein>
<dbReference type="Gene3D" id="3.40.50.1460">
    <property type="match status" value="1"/>
</dbReference>
<proteinExistence type="inferred from homology"/>
<evidence type="ECO:0000256" key="3">
    <source>
        <dbReference type="SAM" id="MobiDB-lite"/>
    </source>
</evidence>
<dbReference type="InterPro" id="IPR015917">
    <property type="entry name" value="Pept_C14A"/>
</dbReference>
<dbReference type="InterPro" id="IPR001309">
    <property type="entry name" value="Pept_C14_p20"/>
</dbReference>
<accession>A0A8B9ER73</accession>
<comment type="similarity">
    <text evidence="1 2">Belongs to the peptidase C14A family.</text>
</comment>
<dbReference type="FunFam" id="3.40.50.1460:FF:000024">
    <property type="entry name" value="Caspase 21"/>
    <property type="match status" value="1"/>
</dbReference>
<evidence type="ECO:0000259" key="5">
    <source>
        <dbReference type="PROSITE" id="PS50208"/>
    </source>
</evidence>